<evidence type="ECO:0000259" key="2">
    <source>
        <dbReference type="Pfam" id="PF02872"/>
    </source>
</evidence>
<name>A0A0L8LEZ7_STRVR</name>
<dbReference type="GO" id="GO:0008253">
    <property type="term" value="F:5'-nucleotidase activity"/>
    <property type="evidence" value="ECO:0007669"/>
    <property type="project" value="TreeGrafter"/>
</dbReference>
<comment type="caution">
    <text evidence="3">The sequence shown here is derived from an EMBL/GenBank/DDBJ whole genome shotgun (WGS) entry which is preliminary data.</text>
</comment>
<dbReference type="AlphaFoldDB" id="A0A0L8LEZ7"/>
<evidence type="ECO:0000313" key="3">
    <source>
        <dbReference type="EMBL" id="KOG36679.1"/>
    </source>
</evidence>
<accession>A0A0L8LEZ7</accession>
<dbReference type="EMBL" id="LGUP01000001">
    <property type="protein sequence ID" value="KOG36679.1"/>
    <property type="molecule type" value="Genomic_DNA"/>
</dbReference>
<dbReference type="Gene3D" id="3.90.780.10">
    <property type="entry name" value="5'-Nucleotidase, C-terminal domain"/>
    <property type="match status" value="1"/>
</dbReference>
<dbReference type="PANTHER" id="PTHR11575:SF24">
    <property type="entry name" value="5'-NUCLEOTIDASE"/>
    <property type="match status" value="1"/>
</dbReference>
<feature type="domain" description="5'-Nucleotidase C-terminal" evidence="2">
    <location>
        <begin position="74"/>
        <end position="199"/>
    </location>
</feature>
<dbReference type="Pfam" id="PF02872">
    <property type="entry name" value="5_nucleotid_C"/>
    <property type="match status" value="1"/>
</dbReference>
<dbReference type="OrthoDB" id="1016457at2"/>
<dbReference type="InterPro" id="IPR036907">
    <property type="entry name" value="5'-Nucleotdase_C_sf"/>
</dbReference>
<dbReference type="PATRIC" id="fig|1938.6.peg.13"/>
<dbReference type="GO" id="GO:0009166">
    <property type="term" value="P:nucleotide catabolic process"/>
    <property type="evidence" value="ECO:0007669"/>
    <property type="project" value="InterPro"/>
</dbReference>
<dbReference type="RefSeq" id="WP_033200969.1">
    <property type="nucleotide sequence ID" value="NZ_LGUP01000001.1"/>
</dbReference>
<reference evidence="3 4" key="1">
    <citation type="submission" date="2015-06" db="EMBL/GenBank/DDBJ databases">
        <authorList>
            <person name="Hoefler B.C."/>
            <person name="Straight P.D."/>
        </authorList>
    </citation>
    <scope>NUCLEOTIDE SEQUENCE [LARGE SCALE GENOMIC DNA]</scope>
    <source>
        <strain evidence="3 4">NRRL 3427</strain>
    </source>
</reference>
<sequence length="295" mass="31351">MRAQVVLIHEGESVKGQAGAGCDDGSPGAKLGGRIKEIAERAVPAVDLIVSGHSHFSYECTVNDPAGHRRLVPQGADLALMNPGSMRADLVFHDGGAVTYADAYRVQPFESPLWVLPVTGPQLLTALRQQFTGANADSPRFLRLSEQLAHSVDMSRTGADRLLADTVRIDGRPLSPDTTHKVAPDEFLANGGNGFTVFGDITAREGGEVTDLNTLVTHLETTTSATSPAAPPAPRTARRRRAATRKGGRSTRHRPARSAGSRPVDRSGCLRPGRTGIPGVPAGRVVLRSRVERDP</sequence>
<evidence type="ECO:0000256" key="1">
    <source>
        <dbReference type="SAM" id="MobiDB-lite"/>
    </source>
</evidence>
<dbReference type="SUPFAM" id="SSF55816">
    <property type="entry name" value="5'-nucleotidase (syn. UDP-sugar hydrolase), C-terminal domain"/>
    <property type="match status" value="1"/>
</dbReference>
<feature type="region of interest" description="Disordered" evidence="1">
    <location>
        <begin position="220"/>
        <end position="295"/>
    </location>
</feature>
<feature type="compositionally biased region" description="Basic residues" evidence="1">
    <location>
        <begin position="236"/>
        <end position="256"/>
    </location>
</feature>
<dbReference type="GO" id="GO:0030288">
    <property type="term" value="C:outer membrane-bounded periplasmic space"/>
    <property type="evidence" value="ECO:0007669"/>
    <property type="project" value="TreeGrafter"/>
</dbReference>
<protein>
    <recommendedName>
        <fullName evidence="2">5'-Nucleotidase C-terminal domain-containing protein</fullName>
    </recommendedName>
</protein>
<dbReference type="GO" id="GO:0008768">
    <property type="term" value="F:UDP-sugar diphosphatase activity"/>
    <property type="evidence" value="ECO:0007669"/>
    <property type="project" value="TreeGrafter"/>
</dbReference>
<dbReference type="Proteomes" id="UP000037023">
    <property type="component" value="Unassembled WGS sequence"/>
</dbReference>
<evidence type="ECO:0000313" key="4">
    <source>
        <dbReference type="Proteomes" id="UP000037023"/>
    </source>
</evidence>
<proteinExistence type="predicted"/>
<organism evidence="3 4">
    <name type="scientific">Streptomyces viridochromogenes</name>
    <dbReference type="NCBI Taxonomy" id="1938"/>
    <lineage>
        <taxon>Bacteria</taxon>
        <taxon>Bacillati</taxon>
        <taxon>Actinomycetota</taxon>
        <taxon>Actinomycetes</taxon>
        <taxon>Kitasatosporales</taxon>
        <taxon>Streptomycetaceae</taxon>
        <taxon>Streptomyces</taxon>
    </lineage>
</organism>
<gene>
    <name evidence="3" type="ORF">ADK34_00055</name>
</gene>
<dbReference type="InterPro" id="IPR006179">
    <property type="entry name" value="5_nucleotidase/apyrase"/>
</dbReference>
<dbReference type="PANTHER" id="PTHR11575">
    <property type="entry name" value="5'-NUCLEOTIDASE-RELATED"/>
    <property type="match status" value="1"/>
</dbReference>
<dbReference type="InterPro" id="IPR008334">
    <property type="entry name" value="5'-Nucleotdase_C"/>
</dbReference>